<gene>
    <name evidence="10 12" type="primary">tmk</name>
    <name evidence="12" type="ORF">LPAF129_04440</name>
</gene>
<dbReference type="EMBL" id="BQXH01000003">
    <property type="protein sequence ID" value="GKS80759.1"/>
    <property type="molecule type" value="Genomic_DNA"/>
</dbReference>
<dbReference type="GO" id="GO:0016301">
    <property type="term" value="F:kinase activity"/>
    <property type="evidence" value="ECO:0007669"/>
    <property type="project" value="UniProtKB-KW"/>
</dbReference>
<dbReference type="CDD" id="cd01672">
    <property type="entry name" value="TMPK"/>
    <property type="match status" value="1"/>
</dbReference>
<evidence type="ECO:0000256" key="4">
    <source>
        <dbReference type="ARBA" id="ARBA00022679"/>
    </source>
</evidence>
<keyword evidence="8 10" id="KW-0067">ATP-binding</keyword>
<sequence>MAGIFVTFEGTDGSGKTSVINDLTARLDQMGLQDQYLVTREPGGSRISEAIREIILDQKNTEMDQKTEALLYAASRRQHLVEKILPALAAGKLVICDRFVDSSLAYQGAGRAIGVKQVAAINQFATDGLTPDLTFYFDLAPEIGLNRIKKNRQDEVNRLDEEQLSFYQLVRTEYLALADQEPERIKTIDATRSETEVAATVFSQLKKYLP</sequence>
<feature type="domain" description="Thymidylate kinase-like" evidence="11">
    <location>
        <begin position="8"/>
        <end position="199"/>
    </location>
</feature>
<dbReference type="PROSITE" id="PS01331">
    <property type="entry name" value="THYMIDYLATE_KINASE"/>
    <property type="match status" value="1"/>
</dbReference>
<comment type="caution">
    <text evidence="12">The sequence shown here is derived from an EMBL/GenBank/DDBJ whole genome shotgun (WGS) entry which is preliminary data.</text>
</comment>
<dbReference type="NCBIfam" id="TIGR00041">
    <property type="entry name" value="DTMP_kinase"/>
    <property type="match status" value="1"/>
</dbReference>
<evidence type="ECO:0000313" key="12">
    <source>
        <dbReference type="EMBL" id="GKS80759.1"/>
    </source>
</evidence>
<evidence type="ECO:0000256" key="3">
    <source>
        <dbReference type="ARBA" id="ARBA00017144"/>
    </source>
</evidence>
<evidence type="ECO:0000256" key="8">
    <source>
        <dbReference type="ARBA" id="ARBA00022840"/>
    </source>
</evidence>
<evidence type="ECO:0000256" key="9">
    <source>
        <dbReference type="ARBA" id="ARBA00048743"/>
    </source>
</evidence>
<dbReference type="RefSeq" id="WP_244054536.1">
    <property type="nucleotide sequence ID" value="NZ_BQXH01000003.1"/>
</dbReference>
<dbReference type="Gene3D" id="3.40.50.300">
    <property type="entry name" value="P-loop containing nucleotide triphosphate hydrolases"/>
    <property type="match status" value="1"/>
</dbReference>
<keyword evidence="7 10" id="KW-0418">Kinase</keyword>
<keyword evidence="6 10" id="KW-0547">Nucleotide-binding</keyword>
<name>A0ABQ5JHZ1_9LACO</name>
<keyword evidence="4 10" id="KW-0808">Transferase</keyword>
<protein>
    <recommendedName>
        <fullName evidence="3 10">Thymidylate kinase</fullName>
        <ecNumber evidence="2 10">2.7.4.9</ecNumber>
    </recommendedName>
    <alternativeName>
        <fullName evidence="10">dTMP kinase</fullName>
    </alternativeName>
</protein>
<feature type="binding site" evidence="10">
    <location>
        <begin position="10"/>
        <end position="17"/>
    </location>
    <ligand>
        <name>ATP</name>
        <dbReference type="ChEBI" id="CHEBI:30616"/>
    </ligand>
</feature>
<comment type="catalytic activity">
    <reaction evidence="9 10">
        <text>dTMP + ATP = dTDP + ADP</text>
        <dbReference type="Rhea" id="RHEA:13517"/>
        <dbReference type="ChEBI" id="CHEBI:30616"/>
        <dbReference type="ChEBI" id="CHEBI:58369"/>
        <dbReference type="ChEBI" id="CHEBI:63528"/>
        <dbReference type="ChEBI" id="CHEBI:456216"/>
        <dbReference type="EC" id="2.7.4.9"/>
    </reaction>
</comment>
<evidence type="ECO:0000256" key="5">
    <source>
        <dbReference type="ARBA" id="ARBA00022727"/>
    </source>
</evidence>
<evidence type="ECO:0000256" key="2">
    <source>
        <dbReference type="ARBA" id="ARBA00012980"/>
    </source>
</evidence>
<comment type="function">
    <text evidence="10">Phosphorylation of dTMP to form dTDP in both de novo and salvage pathways of dTTP synthesis.</text>
</comment>
<evidence type="ECO:0000256" key="1">
    <source>
        <dbReference type="ARBA" id="ARBA00009776"/>
    </source>
</evidence>
<dbReference type="InterPro" id="IPR018095">
    <property type="entry name" value="Thymidylate_kin_CS"/>
</dbReference>
<evidence type="ECO:0000256" key="7">
    <source>
        <dbReference type="ARBA" id="ARBA00022777"/>
    </source>
</evidence>
<dbReference type="PANTHER" id="PTHR10344">
    <property type="entry name" value="THYMIDYLATE KINASE"/>
    <property type="match status" value="1"/>
</dbReference>
<keyword evidence="13" id="KW-1185">Reference proteome</keyword>
<dbReference type="InterPro" id="IPR027417">
    <property type="entry name" value="P-loop_NTPase"/>
</dbReference>
<comment type="similarity">
    <text evidence="1 10">Belongs to the thymidylate kinase family.</text>
</comment>
<dbReference type="InterPro" id="IPR018094">
    <property type="entry name" value="Thymidylate_kinase"/>
</dbReference>
<reference evidence="12" key="1">
    <citation type="journal article" date="2022" name="Int. J. Syst. Evol. Microbiol.">
        <title>A novel species of lactic acid bacteria, Ligilactobacillus pabuli sp. nov., isolated from alfalfa silage.</title>
        <authorList>
            <person name="Tohno M."/>
            <person name="Tanizawa Y."/>
            <person name="Sawada H."/>
            <person name="Sakamoto M."/>
            <person name="Ohkuma M."/>
            <person name="Kobayashi H."/>
        </authorList>
    </citation>
    <scope>NUCLEOTIDE SEQUENCE</scope>
    <source>
        <strain evidence="12">AF129</strain>
    </source>
</reference>
<dbReference type="InterPro" id="IPR039430">
    <property type="entry name" value="Thymidylate_kin-like_dom"/>
</dbReference>
<keyword evidence="5 10" id="KW-0545">Nucleotide biosynthesis</keyword>
<dbReference type="EC" id="2.7.4.9" evidence="2 10"/>
<dbReference type="PANTHER" id="PTHR10344:SF4">
    <property type="entry name" value="UMP-CMP KINASE 2, MITOCHONDRIAL"/>
    <property type="match status" value="1"/>
</dbReference>
<evidence type="ECO:0000256" key="10">
    <source>
        <dbReference type="HAMAP-Rule" id="MF_00165"/>
    </source>
</evidence>
<dbReference type="SUPFAM" id="SSF52540">
    <property type="entry name" value="P-loop containing nucleoside triphosphate hydrolases"/>
    <property type="match status" value="1"/>
</dbReference>
<accession>A0ABQ5JHZ1</accession>
<organism evidence="12 13">
    <name type="scientific">Ligilactobacillus pabuli</name>
    <dbReference type="NCBI Taxonomy" id="2886039"/>
    <lineage>
        <taxon>Bacteria</taxon>
        <taxon>Bacillati</taxon>
        <taxon>Bacillota</taxon>
        <taxon>Bacilli</taxon>
        <taxon>Lactobacillales</taxon>
        <taxon>Lactobacillaceae</taxon>
        <taxon>Ligilactobacillus</taxon>
    </lineage>
</organism>
<proteinExistence type="inferred from homology"/>
<evidence type="ECO:0000313" key="13">
    <source>
        <dbReference type="Proteomes" id="UP001055149"/>
    </source>
</evidence>
<dbReference type="HAMAP" id="MF_00165">
    <property type="entry name" value="Thymidylate_kinase"/>
    <property type="match status" value="1"/>
</dbReference>
<dbReference type="Pfam" id="PF02223">
    <property type="entry name" value="Thymidylate_kin"/>
    <property type="match status" value="1"/>
</dbReference>
<evidence type="ECO:0000259" key="11">
    <source>
        <dbReference type="Pfam" id="PF02223"/>
    </source>
</evidence>
<evidence type="ECO:0000256" key="6">
    <source>
        <dbReference type="ARBA" id="ARBA00022741"/>
    </source>
</evidence>
<dbReference type="Proteomes" id="UP001055149">
    <property type="component" value="Unassembled WGS sequence"/>
</dbReference>